<gene>
    <name evidence="1" type="ORF">DAT39_015413</name>
</gene>
<evidence type="ECO:0000313" key="2">
    <source>
        <dbReference type="Proteomes" id="UP000727407"/>
    </source>
</evidence>
<reference evidence="1" key="1">
    <citation type="submission" date="2020-07" db="EMBL/GenBank/DDBJ databases">
        <title>Clarias magur genome sequencing, assembly and annotation.</title>
        <authorList>
            <person name="Kushwaha B."/>
            <person name="Kumar R."/>
            <person name="Das P."/>
            <person name="Joshi C.G."/>
            <person name="Kumar D."/>
            <person name="Nagpure N.S."/>
            <person name="Pandey M."/>
            <person name="Agarwal S."/>
            <person name="Srivastava S."/>
            <person name="Singh M."/>
            <person name="Sahoo L."/>
            <person name="Jayasankar P."/>
            <person name="Meher P.K."/>
            <person name="Koringa P.G."/>
            <person name="Iquebal M.A."/>
            <person name="Das S.P."/>
            <person name="Bit A."/>
            <person name="Patnaik S."/>
            <person name="Patel N."/>
            <person name="Shah T.M."/>
            <person name="Hinsu A."/>
            <person name="Jena J.K."/>
        </authorList>
    </citation>
    <scope>NUCLEOTIDE SEQUENCE</scope>
    <source>
        <strain evidence="1">CIFAMagur01</strain>
        <tissue evidence="1">Testis</tissue>
    </source>
</reference>
<evidence type="ECO:0000313" key="1">
    <source>
        <dbReference type="EMBL" id="KAF5894898.1"/>
    </source>
</evidence>
<dbReference type="Proteomes" id="UP000727407">
    <property type="component" value="Unassembled WGS sequence"/>
</dbReference>
<comment type="caution">
    <text evidence="1">The sequence shown here is derived from an EMBL/GenBank/DDBJ whole genome shotgun (WGS) entry which is preliminary data.</text>
</comment>
<protein>
    <submittedName>
        <fullName evidence="1">Uncharacterized protein</fullName>
    </submittedName>
</protein>
<name>A0A8J4TQC7_CLAMG</name>
<sequence length="53" mass="5977">MQLRSSLGDTREAGSEFFISLKTSTSQRSCRGHQFGTSQFKHFRAISNPKKQA</sequence>
<dbReference type="AlphaFoldDB" id="A0A8J4TQC7"/>
<accession>A0A8J4TQC7</accession>
<proteinExistence type="predicted"/>
<dbReference type="EMBL" id="QNUK01000351">
    <property type="protein sequence ID" value="KAF5894898.1"/>
    <property type="molecule type" value="Genomic_DNA"/>
</dbReference>
<keyword evidence="2" id="KW-1185">Reference proteome</keyword>
<organism evidence="1 2">
    <name type="scientific">Clarias magur</name>
    <name type="common">Asian catfish</name>
    <name type="synonym">Macropteronotus magur</name>
    <dbReference type="NCBI Taxonomy" id="1594786"/>
    <lineage>
        <taxon>Eukaryota</taxon>
        <taxon>Metazoa</taxon>
        <taxon>Chordata</taxon>
        <taxon>Craniata</taxon>
        <taxon>Vertebrata</taxon>
        <taxon>Euteleostomi</taxon>
        <taxon>Actinopterygii</taxon>
        <taxon>Neopterygii</taxon>
        <taxon>Teleostei</taxon>
        <taxon>Ostariophysi</taxon>
        <taxon>Siluriformes</taxon>
        <taxon>Clariidae</taxon>
        <taxon>Clarias</taxon>
    </lineage>
</organism>